<dbReference type="Pfam" id="PF14009">
    <property type="entry name" value="PADRE"/>
    <property type="match status" value="1"/>
</dbReference>
<dbReference type="EMBL" id="JACMSC010000004">
    <property type="protein sequence ID" value="KAG6525998.1"/>
    <property type="molecule type" value="Genomic_DNA"/>
</dbReference>
<reference evidence="2 3" key="1">
    <citation type="submission" date="2020-08" db="EMBL/GenBank/DDBJ databases">
        <title>Plant Genome Project.</title>
        <authorList>
            <person name="Zhang R.-G."/>
        </authorList>
    </citation>
    <scope>NUCLEOTIDE SEQUENCE [LARGE SCALE GENOMIC DNA]</scope>
    <source>
        <tissue evidence="2">Rhizome</tissue>
    </source>
</reference>
<evidence type="ECO:0000256" key="1">
    <source>
        <dbReference type="SAM" id="MobiDB-lite"/>
    </source>
</evidence>
<name>A0A8J5HEY8_ZINOF</name>
<dbReference type="AlphaFoldDB" id="A0A8J5HEY8"/>
<comment type="caution">
    <text evidence="2">The sequence shown here is derived from an EMBL/GenBank/DDBJ whole genome shotgun (WGS) entry which is preliminary data.</text>
</comment>
<evidence type="ECO:0000313" key="3">
    <source>
        <dbReference type="Proteomes" id="UP000734854"/>
    </source>
</evidence>
<dbReference type="PANTHER" id="PTHR33148:SF3">
    <property type="entry name" value="DUF4228 DOMAIN PROTEIN"/>
    <property type="match status" value="1"/>
</dbReference>
<gene>
    <name evidence="2" type="ORF">ZIOFF_015972</name>
</gene>
<evidence type="ECO:0000313" key="2">
    <source>
        <dbReference type="EMBL" id="KAG6525998.1"/>
    </source>
</evidence>
<dbReference type="InterPro" id="IPR025322">
    <property type="entry name" value="PADRE_dom"/>
</dbReference>
<proteinExistence type="predicted"/>
<sequence length="204" mass="21865">MAKVMKVDGSTFKVKPPAQAAGVLRDYPAHALLDAQKVHRLGLRARPLDPDAPLKPGRLYFLVELRPPRHRVGSGGSRRAWSGELGQSGARERLESLRLSRRSASDVSSRSGIACAPATVTGAKDDGTLRIKMRLPKAQVEKLMEETAGDAVEVAQRIMQLCAVEDKDGATSRPTLLSAPPPAAPSSLSASRKECVEHFSPVVS</sequence>
<dbReference type="Proteomes" id="UP000734854">
    <property type="component" value="Unassembled WGS sequence"/>
</dbReference>
<organism evidence="2 3">
    <name type="scientific">Zingiber officinale</name>
    <name type="common">Ginger</name>
    <name type="synonym">Amomum zingiber</name>
    <dbReference type="NCBI Taxonomy" id="94328"/>
    <lineage>
        <taxon>Eukaryota</taxon>
        <taxon>Viridiplantae</taxon>
        <taxon>Streptophyta</taxon>
        <taxon>Embryophyta</taxon>
        <taxon>Tracheophyta</taxon>
        <taxon>Spermatophyta</taxon>
        <taxon>Magnoliopsida</taxon>
        <taxon>Liliopsida</taxon>
        <taxon>Zingiberales</taxon>
        <taxon>Zingiberaceae</taxon>
        <taxon>Zingiber</taxon>
    </lineage>
</organism>
<accession>A0A8J5HEY8</accession>
<keyword evidence="3" id="KW-1185">Reference proteome</keyword>
<dbReference type="PANTHER" id="PTHR33148">
    <property type="entry name" value="PLASTID MOVEMENT IMPAIRED PROTEIN-RELATED"/>
    <property type="match status" value="1"/>
</dbReference>
<protein>
    <submittedName>
        <fullName evidence="2">Uncharacterized protein</fullName>
    </submittedName>
</protein>
<feature type="region of interest" description="Disordered" evidence="1">
    <location>
        <begin position="169"/>
        <end position="193"/>
    </location>
</feature>